<evidence type="ECO:0000313" key="3">
    <source>
        <dbReference type="Proteomes" id="UP000233618"/>
    </source>
</evidence>
<dbReference type="Gene3D" id="1.25.40.10">
    <property type="entry name" value="Tetratricopeptide repeat domain"/>
    <property type="match status" value="1"/>
</dbReference>
<gene>
    <name evidence="2" type="ORF">BZG01_07215</name>
</gene>
<proteinExistence type="predicted"/>
<keyword evidence="3" id="KW-1185">Reference proteome</keyword>
<dbReference type="RefSeq" id="WP_101309153.1">
    <property type="nucleotide sequence ID" value="NZ_MVDE01000008.1"/>
</dbReference>
<name>A0A2N3IB47_9BACT</name>
<accession>A0A2N3IB47</accession>
<dbReference type="EMBL" id="MVDE01000008">
    <property type="protein sequence ID" value="PKQ67519.1"/>
    <property type="molecule type" value="Genomic_DNA"/>
</dbReference>
<dbReference type="Proteomes" id="UP000233618">
    <property type="component" value="Unassembled WGS sequence"/>
</dbReference>
<evidence type="ECO:0000256" key="1">
    <source>
        <dbReference type="SAM" id="SignalP"/>
    </source>
</evidence>
<evidence type="ECO:0000313" key="2">
    <source>
        <dbReference type="EMBL" id="PKQ67519.1"/>
    </source>
</evidence>
<feature type="signal peptide" evidence="1">
    <location>
        <begin position="1"/>
        <end position="19"/>
    </location>
</feature>
<reference evidence="2 3" key="1">
    <citation type="journal article" date="2017" name="Front. Microbiol.">
        <title>Labilibaculum manganireducens gen. nov., sp. nov. and Labilibaculum filiforme sp. nov., Novel Bacteroidetes Isolated from Subsurface Sediments of the Baltic Sea.</title>
        <authorList>
            <person name="Vandieken V."/>
            <person name="Marshall I.P."/>
            <person name="Niemann H."/>
            <person name="Engelen B."/>
            <person name="Cypionka H."/>
        </authorList>
    </citation>
    <scope>NUCLEOTIDE SEQUENCE [LARGE SCALE GENOMIC DNA]</scope>
    <source>
        <strain evidence="2 3">59.10-2M</strain>
    </source>
</reference>
<comment type="caution">
    <text evidence="2">The sequence shown here is derived from an EMBL/GenBank/DDBJ whole genome shotgun (WGS) entry which is preliminary data.</text>
</comment>
<dbReference type="InterPro" id="IPR011990">
    <property type="entry name" value="TPR-like_helical_dom_sf"/>
</dbReference>
<feature type="chain" id="PRO_5014988515" description="Tetratricopeptide repeat protein" evidence="1">
    <location>
        <begin position="20"/>
        <end position="309"/>
    </location>
</feature>
<dbReference type="AlphaFoldDB" id="A0A2N3IB47"/>
<evidence type="ECO:0008006" key="4">
    <source>
        <dbReference type="Google" id="ProtNLM"/>
    </source>
</evidence>
<keyword evidence="1" id="KW-0732">Signal</keyword>
<sequence>MKKTLLFLSLILFCGVSIAQEIFAPAFKMTKEPLLRPKIYIEPAAVSGDDIPFDIDTLLKSKFESGNWINSPRGKGLRIEKHWRDMKIYSLATSKEEADVILQPRLNYTAKSEKIDTWLHEFKGRGGVKIPFKEVRATNSLDVNIVLDLKYKDKSTSSDTISYETKSVLKKGKKLISLEEMNEKLVKQIGSQLYYLQHFAECDMICYRFPKLKIKDKELKNDIKTIQTLLNEARLSDVANIYRKIIDKEPSPEAHLCLGICYELAGDIKKAEAEFKHKIDFHIKTRMKSNNQIYDYFQSIGITLKGVEI</sequence>
<protein>
    <recommendedName>
        <fullName evidence="4">Tetratricopeptide repeat protein</fullName>
    </recommendedName>
</protein>
<organism evidence="2 3">
    <name type="scientific">Labilibaculum manganireducens</name>
    <dbReference type="NCBI Taxonomy" id="1940525"/>
    <lineage>
        <taxon>Bacteria</taxon>
        <taxon>Pseudomonadati</taxon>
        <taxon>Bacteroidota</taxon>
        <taxon>Bacteroidia</taxon>
        <taxon>Marinilabiliales</taxon>
        <taxon>Marinifilaceae</taxon>
        <taxon>Labilibaculum</taxon>
    </lineage>
</organism>